<evidence type="ECO:0000256" key="2">
    <source>
        <dbReference type="ARBA" id="ARBA00022833"/>
    </source>
</evidence>
<dbReference type="SUPFAM" id="SSF50129">
    <property type="entry name" value="GroES-like"/>
    <property type="match status" value="1"/>
</dbReference>
<dbReference type="Gene3D" id="3.90.180.10">
    <property type="entry name" value="Medium-chain alcohol dehydrogenases, catalytic domain"/>
    <property type="match status" value="1"/>
</dbReference>
<proteinExistence type="predicted"/>
<dbReference type="InterPro" id="IPR002328">
    <property type="entry name" value="ADH_Zn_CS"/>
</dbReference>
<dbReference type="InterPro" id="IPR011032">
    <property type="entry name" value="GroES-like_sf"/>
</dbReference>
<comment type="caution">
    <text evidence="5">The sequence shown here is derived from an EMBL/GenBank/DDBJ whole genome shotgun (WGS) entry which is preliminary data.</text>
</comment>
<protein>
    <recommendedName>
        <fullName evidence="4">Alcohol dehydrogenase-like N-terminal domain-containing protein</fullName>
    </recommendedName>
</protein>
<evidence type="ECO:0000256" key="1">
    <source>
        <dbReference type="ARBA" id="ARBA00022723"/>
    </source>
</evidence>
<keyword evidence="3" id="KW-0560">Oxidoreductase</keyword>
<dbReference type="PANTHER" id="PTHR43401:SF2">
    <property type="entry name" value="L-THREONINE 3-DEHYDROGENASE"/>
    <property type="match status" value="1"/>
</dbReference>
<dbReference type="GO" id="GO:0016491">
    <property type="term" value="F:oxidoreductase activity"/>
    <property type="evidence" value="ECO:0007669"/>
    <property type="project" value="UniProtKB-KW"/>
</dbReference>
<keyword evidence="2" id="KW-0862">Zinc</keyword>
<evidence type="ECO:0000256" key="3">
    <source>
        <dbReference type="ARBA" id="ARBA00023002"/>
    </source>
</evidence>
<gene>
    <name evidence="5" type="ORF">S01H1_21142</name>
</gene>
<name>X0TG47_9ZZZZ</name>
<dbReference type="InterPro" id="IPR050129">
    <property type="entry name" value="Zn_alcohol_dh"/>
</dbReference>
<dbReference type="GO" id="GO:0008270">
    <property type="term" value="F:zinc ion binding"/>
    <property type="evidence" value="ECO:0007669"/>
    <property type="project" value="InterPro"/>
</dbReference>
<sequence length="70" mass="7845">MRVAMYYNNSDLRLEEMPKPEIAPDELLVKVLASGICGSDVMEWYRIKKAPLVLGHEITGDVAEVGRNVI</sequence>
<dbReference type="PROSITE" id="PS00059">
    <property type="entry name" value="ADH_ZINC"/>
    <property type="match status" value="1"/>
</dbReference>
<dbReference type="InterPro" id="IPR013154">
    <property type="entry name" value="ADH-like_N"/>
</dbReference>
<evidence type="ECO:0000313" key="5">
    <source>
        <dbReference type="EMBL" id="GAF92503.1"/>
    </source>
</evidence>
<reference evidence="5" key="1">
    <citation type="journal article" date="2014" name="Front. Microbiol.">
        <title>High frequency of phylogenetically diverse reductive dehalogenase-homologous genes in deep subseafloor sedimentary metagenomes.</title>
        <authorList>
            <person name="Kawai M."/>
            <person name="Futagami T."/>
            <person name="Toyoda A."/>
            <person name="Takaki Y."/>
            <person name="Nishi S."/>
            <person name="Hori S."/>
            <person name="Arai W."/>
            <person name="Tsubouchi T."/>
            <person name="Morono Y."/>
            <person name="Uchiyama I."/>
            <person name="Ito T."/>
            <person name="Fujiyama A."/>
            <person name="Inagaki F."/>
            <person name="Takami H."/>
        </authorList>
    </citation>
    <scope>NUCLEOTIDE SEQUENCE</scope>
    <source>
        <strain evidence="5">Expedition CK06-06</strain>
    </source>
</reference>
<evidence type="ECO:0000259" key="4">
    <source>
        <dbReference type="Pfam" id="PF08240"/>
    </source>
</evidence>
<dbReference type="PANTHER" id="PTHR43401">
    <property type="entry name" value="L-THREONINE 3-DEHYDROGENASE"/>
    <property type="match status" value="1"/>
</dbReference>
<feature type="domain" description="Alcohol dehydrogenase-like N-terminal" evidence="4">
    <location>
        <begin position="24"/>
        <end position="69"/>
    </location>
</feature>
<feature type="non-terminal residue" evidence="5">
    <location>
        <position position="70"/>
    </location>
</feature>
<keyword evidence="1" id="KW-0479">Metal-binding</keyword>
<dbReference type="EMBL" id="BARS01011674">
    <property type="protein sequence ID" value="GAF92503.1"/>
    <property type="molecule type" value="Genomic_DNA"/>
</dbReference>
<organism evidence="5">
    <name type="scientific">marine sediment metagenome</name>
    <dbReference type="NCBI Taxonomy" id="412755"/>
    <lineage>
        <taxon>unclassified sequences</taxon>
        <taxon>metagenomes</taxon>
        <taxon>ecological metagenomes</taxon>
    </lineage>
</organism>
<dbReference type="Pfam" id="PF08240">
    <property type="entry name" value="ADH_N"/>
    <property type="match status" value="1"/>
</dbReference>
<accession>X0TG47</accession>
<dbReference type="AlphaFoldDB" id="X0TG47"/>